<name>A0AAU9NKB2_9ASTR</name>
<dbReference type="PANTHER" id="PTHR11679">
    <property type="entry name" value="VESICLE PROTEIN SORTING-ASSOCIATED"/>
    <property type="match status" value="1"/>
</dbReference>
<dbReference type="EMBL" id="CAKMRJ010004445">
    <property type="protein sequence ID" value="CAH1438269.1"/>
    <property type="molecule type" value="Genomic_DNA"/>
</dbReference>
<dbReference type="SUPFAM" id="SSF56815">
    <property type="entry name" value="Sec1/munc18-like (SM) proteins"/>
    <property type="match status" value="1"/>
</dbReference>
<proteinExistence type="inferred from homology"/>
<evidence type="ECO:0000313" key="3">
    <source>
        <dbReference type="Proteomes" id="UP001157418"/>
    </source>
</evidence>
<accession>A0AAU9NKB2</accession>
<dbReference type="InterPro" id="IPR027482">
    <property type="entry name" value="Sec1-like_dom2"/>
</dbReference>
<dbReference type="InterPro" id="IPR043154">
    <property type="entry name" value="Sec-1-like_dom1"/>
</dbReference>
<dbReference type="InterPro" id="IPR001619">
    <property type="entry name" value="Sec1-like"/>
</dbReference>
<organism evidence="2 3">
    <name type="scientific">Lactuca virosa</name>
    <dbReference type="NCBI Taxonomy" id="75947"/>
    <lineage>
        <taxon>Eukaryota</taxon>
        <taxon>Viridiplantae</taxon>
        <taxon>Streptophyta</taxon>
        <taxon>Embryophyta</taxon>
        <taxon>Tracheophyta</taxon>
        <taxon>Spermatophyta</taxon>
        <taxon>Magnoliopsida</taxon>
        <taxon>eudicotyledons</taxon>
        <taxon>Gunneridae</taxon>
        <taxon>Pentapetalae</taxon>
        <taxon>asterids</taxon>
        <taxon>campanulids</taxon>
        <taxon>Asterales</taxon>
        <taxon>Asteraceae</taxon>
        <taxon>Cichorioideae</taxon>
        <taxon>Cichorieae</taxon>
        <taxon>Lactucinae</taxon>
        <taxon>Lactuca</taxon>
    </lineage>
</organism>
<dbReference type="Gene3D" id="3.40.50.1910">
    <property type="match status" value="1"/>
</dbReference>
<dbReference type="AlphaFoldDB" id="A0AAU9NKB2"/>
<dbReference type="Gene3D" id="3.40.50.2060">
    <property type="match status" value="1"/>
</dbReference>
<dbReference type="InterPro" id="IPR036045">
    <property type="entry name" value="Sec1-like_sf"/>
</dbReference>
<comment type="caution">
    <text evidence="2">The sequence shown here is derived from an EMBL/GenBank/DDBJ whole genome shotgun (WGS) entry which is preliminary data.</text>
</comment>
<reference evidence="2 3" key="1">
    <citation type="submission" date="2022-01" db="EMBL/GenBank/DDBJ databases">
        <authorList>
            <person name="Xiong W."/>
            <person name="Schranz E."/>
        </authorList>
    </citation>
    <scope>NUCLEOTIDE SEQUENCE [LARGE SCALE GENOMIC DNA]</scope>
</reference>
<dbReference type="GO" id="GO:0016192">
    <property type="term" value="P:vesicle-mediated transport"/>
    <property type="evidence" value="ECO:0007669"/>
    <property type="project" value="InterPro"/>
</dbReference>
<comment type="similarity">
    <text evidence="1">Belongs to the STXBP/unc-18/SEC1 family.</text>
</comment>
<keyword evidence="3" id="KW-1185">Reference proteome</keyword>
<dbReference type="Pfam" id="PF00995">
    <property type="entry name" value="Sec1"/>
    <property type="match status" value="1"/>
</dbReference>
<gene>
    <name evidence="2" type="ORF">LVIROSA_LOCUS24536</name>
</gene>
<dbReference type="Proteomes" id="UP001157418">
    <property type="component" value="Unassembled WGS sequence"/>
</dbReference>
<evidence type="ECO:0000256" key="1">
    <source>
        <dbReference type="ARBA" id="ARBA00009884"/>
    </source>
</evidence>
<evidence type="ECO:0000313" key="2">
    <source>
        <dbReference type="EMBL" id="CAH1438269.1"/>
    </source>
</evidence>
<protein>
    <submittedName>
        <fullName evidence="2">Uncharacterized protein</fullName>
    </submittedName>
</protein>
<sequence length="176" mass="20119">MVEQIHKRRQPVPSVDAVYYIQPTKKNLHFILADMAGKAPLYKEAYVFFSSSVSKELVADIKKEPSIKSRLRGMKECFITNHGSALEELYGDEEFSRKGDECVTAMANRIATVFASMLEFPFVRYRAAKSLDPKTMSKFCNLIPTKLAVAVWNNLMKYKTLNHFPQTETCHLLISM</sequence>